<dbReference type="GO" id="GO:0015031">
    <property type="term" value="P:protein transport"/>
    <property type="evidence" value="ECO:0007669"/>
    <property type="project" value="UniProtKB-KW"/>
</dbReference>
<proteinExistence type="inferred from homology"/>
<protein>
    <submittedName>
        <fullName evidence="9">MotA/TolQ/ExbB proton channel family protein</fullName>
    </submittedName>
</protein>
<dbReference type="InterPro" id="IPR002898">
    <property type="entry name" value="MotA_ExbB_proton_chnl"/>
</dbReference>
<sequence length="136" mass="15305">MIDLFYRGDPFFMGILTLLLFIIFGMGLFMVIRIRREKTLDVVQTQVQLSHIRSVGLFTFVFGIFSQLLGLYGAFHAIASWGSISPDMLATGLWTSSITSIYGALIFLLSYLIWFGLTTMMNHITQTHATANHSSN</sequence>
<evidence type="ECO:0000256" key="6">
    <source>
        <dbReference type="RuleBase" id="RU004057"/>
    </source>
</evidence>
<gene>
    <name evidence="9" type="ORF">K4G66_12355</name>
</gene>
<reference evidence="9" key="2">
    <citation type="journal article" date="2024" name="Antonie Van Leeuwenhoek">
        <title>Roseihalotalea indica gen. nov., sp. nov., a halophilic Bacteroidetes from mesopelagic Southwest Indian Ocean with higher carbohydrate metabolic potential.</title>
        <authorList>
            <person name="Chen B."/>
            <person name="Zhang M."/>
            <person name="Lin D."/>
            <person name="Ye J."/>
            <person name="Tang K."/>
        </authorList>
    </citation>
    <scope>NUCLEOTIDE SEQUENCE</scope>
    <source>
        <strain evidence="9">TK19036</strain>
    </source>
</reference>
<name>A0AA49GSW7_9BACT</name>
<keyword evidence="2" id="KW-1003">Cell membrane</keyword>
<evidence type="ECO:0000256" key="2">
    <source>
        <dbReference type="ARBA" id="ARBA00022475"/>
    </source>
</evidence>
<feature type="transmembrane region" description="Helical" evidence="7">
    <location>
        <begin position="98"/>
        <end position="117"/>
    </location>
</feature>
<comment type="similarity">
    <text evidence="6">Belongs to the exbB/tolQ family.</text>
</comment>
<keyword evidence="6" id="KW-0653">Protein transport</keyword>
<dbReference type="AlphaFoldDB" id="A0AA49GSW7"/>
<evidence type="ECO:0000256" key="4">
    <source>
        <dbReference type="ARBA" id="ARBA00022989"/>
    </source>
</evidence>
<keyword evidence="6" id="KW-0813">Transport</keyword>
<evidence type="ECO:0000259" key="8">
    <source>
        <dbReference type="Pfam" id="PF01618"/>
    </source>
</evidence>
<evidence type="ECO:0000313" key="9">
    <source>
        <dbReference type="EMBL" id="WKN39484.1"/>
    </source>
</evidence>
<evidence type="ECO:0000256" key="5">
    <source>
        <dbReference type="ARBA" id="ARBA00023136"/>
    </source>
</evidence>
<evidence type="ECO:0000256" key="7">
    <source>
        <dbReference type="SAM" id="Phobius"/>
    </source>
</evidence>
<evidence type="ECO:0000256" key="1">
    <source>
        <dbReference type="ARBA" id="ARBA00004651"/>
    </source>
</evidence>
<organism evidence="9">
    <name type="scientific">Roseihalotalea indica</name>
    <dbReference type="NCBI Taxonomy" id="2867963"/>
    <lineage>
        <taxon>Bacteria</taxon>
        <taxon>Pseudomonadati</taxon>
        <taxon>Bacteroidota</taxon>
        <taxon>Cytophagia</taxon>
        <taxon>Cytophagales</taxon>
        <taxon>Catalimonadaceae</taxon>
        <taxon>Roseihalotalea</taxon>
    </lineage>
</organism>
<feature type="domain" description="MotA/TolQ/ExbB proton channel" evidence="8">
    <location>
        <begin position="45"/>
        <end position="126"/>
    </location>
</feature>
<feature type="transmembrane region" description="Helical" evidence="7">
    <location>
        <begin position="12"/>
        <end position="34"/>
    </location>
</feature>
<keyword evidence="3 7" id="KW-0812">Transmembrane</keyword>
<feature type="transmembrane region" description="Helical" evidence="7">
    <location>
        <begin position="55"/>
        <end position="78"/>
    </location>
</feature>
<keyword evidence="5 7" id="KW-0472">Membrane</keyword>
<dbReference type="EMBL" id="CP120682">
    <property type="protein sequence ID" value="WKN39484.1"/>
    <property type="molecule type" value="Genomic_DNA"/>
</dbReference>
<comment type="subcellular location">
    <subcellularLocation>
        <location evidence="1">Cell membrane</location>
        <topology evidence="1">Multi-pass membrane protein</topology>
    </subcellularLocation>
    <subcellularLocation>
        <location evidence="6">Membrane</location>
        <topology evidence="6">Multi-pass membrane protein</topology>
    </subcellularLocation>
</comment>
<reference evidence="9" key="1">
    <citation type="journal article" date="2023" name="Comput. Struct. Biotechnol. J.">
        <title>Discovery of a novel marine Bacteroidetes with a rich repertoire of carbohydrate-active enzymes.</title>
        <authorList>
            <person name="Chen B."/>
            <person name="Liu G."/>
            <person name="Chen Q."/>
            <person name="Wang H."/>
            <person name="Liu L."/>
            <person name="Tang K."/>
        </authorList>
    </citation>
    <scope>NUCLEOTIDE SEQUENCE</scope>
    <source>
        <strain evidence="9">TK19036</strain>
    </source>
</reference>
<accession>A0AA49GSW7</accession>
<keyword evidence="4 7" id="KW-1133">Transmembrane helix</keyword>
<dbReference type="GO" id="GO:0005886">
    <property type="term" value="C:plasma membrane"/>
    <property type="evidence" value="ECO:0007669"/>
    <property type="project" value="UniProtKB-SubCell"/>
</dbReference>
<dbReference type="Pfam" id="PF01618">
    <property type="entry name" value="MotA_ExbB"/>
    <property type="match status" value="1"/>
</dbReference>
<evidence type="ECO:0000256" key="3">
    <source>
        <dbReference type="ARBA" id="ARBA00022692"/>
    </source>
</evidence>